<keyword evidence="5" id="KW-0411">Iron-sulfur</keyword>
<evidence type="ECO:0000313" key="8">
    <source>
        <dbReference type="EMBL" id="KAK0383669.1"/>
    </source>
</evidence>
<dbReference type="Gene3D" id="3.50.50.60">
    <property type="entry name" value="FAD/NAD(P)-binding domain"/>
    <property type="match status" value="1"/>
</dbReference>
<evidence type="ECO:0000256" key="4">
    <source>
        <dbReference type="ARBA" id="ARBA00023004"/>
    </source>
</evidence>
<keyword evidence="2" id="KW-0479">Metal-binding</keyword>
<dbReference type="EMBL" id="JAPDFR010000009">
    <property type="protein sequence ID" value="KAK0383669.1"/>
    <property type="molecule type" value="Genomic_DNA"/>
</dbReference>
<dbReference type="InterPro" id="IPR039650">
    <property type="entry name" value="HdrA-like"/>
</dbReference>
<dbReference type="InterPro" id="IPR005103">
    <property type="entry name" value="AA9_LPMO"/>
</dbReference>
<dbReference type="CDD" id="cd21175">
    <property type="entry name" value="LPMO_AA9"/>
    <property type="match status" value="1"/>
</dbReference>
<proteinExistence type="predicted"/>
<keyword evidence="1" id="KW-0004">4Fe-4S</keyword>
<gene>
    <name evidence="8" type="ORF">NLU13_9580</name>
</gene>
<evidence type="ECO:0000256" key="2">
    <source>
        <dbReference type="ARBA" id="ARBA00022723"/>
    </source>
</evidence>
<feature type="domain" description="Auxiliary Activity family 9 catalytic" evidence="7">
    <location>
        <begin position="666"/>
        <end position="882"/>
    </location>
</feature>
<dbReference type="Gene3D" id="2.70.50.70">
    <property type="match status" value="1"/>
</dbReference>
<organism evidence="8 9">
    <name type="scientific">Sarocladium strictum</name>
    <name type="common">Black bundle disease fungus</name>
    <name type="synonym">Acremonium strictum</name>
    <dbReference type="NCBI Taxonomy" id="5046"/>
    <lineage>
        <taxon>Eukaryota</taxon>
        <taxon>Fungi</taxon>
        <taxon>Dikarya</taxon>
        <taxon>Ascomycota</taxon>
        <taxon>Pezizomycotina</taxon>
        <taxon>Sordariomycetes</taxon>
        <taxon>Hypocreomycetidae</taxon>
        <taxon>Hypocreales</taxon>
        <taxon>Sarocladiaceae</taxon>
        <taxon>Sarocladium</taxon>
    </lineage>
</organism>
<evidence type="ECO:0000313" key="9">
    <source>
        <dbReference type="Proteomes" id="UP001175261"/>
    </source>
</evidence>
<comment type="caution">
    <text evidence="8">The sequence shown here is derived from an EMBL/GenBank/DDBJ whole genome shotgun (WGS) entry which is preliminary data.</text>
</comment>
<dbReference type="SUPFAM" id="SSF51905">
    <property type="entry name" value="FAD/NAD(P)-binding domain"/>
    <property type="match status" value="1"/>
</dbReference>
<evidence type="ECO:0000256" key="5">
    <source>
        <dbReference type="ARBA" id="ARBA00023014"/>
    </source>
</evidence>
<evidence type="ECO:0000256" key="1">
    <source>
        <dbReference type="ARBA" id="ARBA00022485"/>
    </source>
</evidence>
<name>A0AA39GB03_SARSR</name>
<evidence type="ECO:0000256" key="3">
    <source>
        <dbReference type="ARBA" id="ARBA00023002"/>
    </source>
</evidence>
<sequence length="903" mass="99349">MTVIAAAEADLVILGATPAGITAAIAAARRRRTSIILERTGYIGGLVANGLGATDIKTRGATGGLFLEFVRRIKGHYVREYGLQSRQVRDCSEGYHFEPSVAAHVLSEWLAEYRHLVRVMTHRQFDFEPENIEKAEDRIVAIRVENRVSHYPEIIKGRFFLDCTYEGDLMAAAGVPFMLGREGGDVYHEVGSGRLYKRWNGPLGPGSTHVGDNAVQAYNYRLCLTQNPANRAEIQRPSNYHREEFVSLISDVRSGRHTGVQMEHVTEKDLARNVELSDHTSPVTAAWLTGIDRLLSNVGLPNGKVDGNNQHFAFISTDLPEENWSYPTSSWAWRDRFARRLREYTEGLLWFAQNDPELPTWFRSNCRRWGWAADEYRDNGHFPRQLYVREGRRMKGKYIFTANDVPGWKNITAEASSPALAIAHNPSASPANPSGVSTTITASHYSLDSHAARKREPHRVGLDGFFSYRVTPYSVPYGVMVPDAPIDNLLCPVPVSASHVGFSTLRMEPCWMALGQAAGIASCLGLESGSTAAGVDIDQLQDALLDQDAVLIYSPALWGNGVGPQDRRRMQKEWLRNIKADRAISSSSSRTRSNLSIWKREVAHSRRSRRGDYRRSSCTEPWLVMRCPVECRSVATEDVAQDIALPVMYTCILSLVGLLVAETLAHGAVTSYRIAGTTYPGYQGFSPSNSPNVIQWQWPNYDPVTSCTASQLRCNGGRSATLSAPAAPGDEVTAIWQQWTHSQGPILVWMYRCPGAFSSCTGDGAGWFKIAEAGFSGDGKTVFLDTESPSGWAIAKLNGGGQFTTTIPQGLAAGNYLIRHELIALHQANAPQFYPECAQIVVSGAGSAEPSASQKASIPGYCSNSDSNIRVPINDHSIPQTYKIPGPPVFRGTGSKKTREFSA</sequence>
<reference evidence="8" key="1">
    <citation type="submission" date="2022-10" db="EMBL/GenBank/DDBJ databases">
        <title>Determination and structural analysis of whole genome sequence of Sarocladium strictum F4-1.</title>
        <authorList>
            <person name="Hu L."/>
            <person name="Jiang Y."/>
        </authorList>
    </citation>
    <scope>NUCLEOTIDE SEQUENCE</scope>
    <source>
        <strain evidence="8">F4-1</strain>
    </source>
</reference>
<keyword evidence="9" id="KW-1185">Reference proteome</keyword>
<dbReference type="Pfam" id="PF03443">
    <property type="entry name" value="AA9"/>
    <property type="match status" value="1"/>
</dbReference>
<evidence type="ECO:0000256" key="6">
    <source>
        <dbReference type="SAM" id="MobiDB-lite"/>
    </source>
</evidence>
<dbReference type="GO" id="GO:0046872">
    <property type="term" value="F:metal ion binding"/>
    <property type="evidence" value="ECO:0007669"/>
    <property type="project" value="UniProtKB-KW"/>
</dbReference>
<dbReference type="PANTHER" id="PTHR43498:SF1">
    <property type="entry name" value="COB--COM HETERODISULFIDE REDUCTASE IRON-SULFUR SUBUNIT A"/>
    <property type="match status" value="1"/>
</dbReference>
<dbReference type="Proteomes" id="UP001175261">
    <property type="component" value="Unassembled WGS sequence"/>
</dbReference>
<dbReference type="GO" id="GO:0016491">
    <property type="term" value="F:oxidoreductase activity"/>
    <property type="evidence" value="ECO:0007669"/>
    <property type="project" value="UniProtKB-KW"/>
</dbReference>
<keyword evidence="4" id="KW-0408">Iron</keyword>
<dbReference type="PANTHER" id="PTHR43498">
    <property type="entry name" value="FERREDOXIN:COB-COM HETERODISULFIDE REDUCTASE SUBUNIT A"/>
    <property type="match status" value="1"/>
</dbReference>
<dbReference type="AlphaFoldDB" id="A0AA39GB03"/>
<accession>A0AA39GB03</accession>
<feature type="region of interest" description="Disordered" evidence="6">
    <location>
        <begin position="882"/>
        <end position="903"/>
    </location>
</feature>
<protein>
    <recommendedName>
        <fullName evidence="7">Auxiliary Activity family 9 catalytic domain-containing protein</fullName>
    </recommendedName>
</protein>
<dbReference type="Pfam" id="PF12831">
    <property type="entry name" value="FAD_oxidored"/>
    <property type="match status" value="1"/>
</dbReference>
<keyword evidence="3" id="KW-0560">Oxidoreductase</keyword>
<evidence type="ECO:0000259" key="7">
    <source>
        <dbReference type="Pfam" id="PF03443"/>
    </source>
</evidence>
<dbReference type="InterPro" id="IPR036188">
    <property type="entry name" value="FAD/NAD-bd_sf"/>
</dbReference>
<dbReference type="GO" id="GO:0051539">
    <property type="term" value="F:4 iron, 4 sulfur cluster binding"/>
    <property type="evidence" value="ECO:0007669"/>
    <property type="project" value="UniProtKB-KW"/>
</dbReference>